<dbReference type="InterPro" id="IPR036179">
    <property type="entry name" value="Ig-like_dom_sf"/>
</dbReference>
<feature type="domain" description="Ig-like" evidence="3">
    <location>
        <begin position="26"/>
        <end position="117"/>
    </location>
</feature>
<evidence type="ECO:0000313" key="6">
    <source>
        <dbReference type="Proteomes" id="UP000472260"/>
    </source>
</evidence>
<dbReference type="FunFam" id="2.60.40.10:FF:000012">
    <property type="entry name" value="titin isoform X1"/>
    <property type="match status" value="1"/>
</dbReference>
<dbReference type="GO" id="GO:0008307">
    <property type="term" value="F:structural constituent of muscle"/>
    <property type="evidence" value="ECO:0007669"/>
    <property type="project" value="TreeGrafter"/>
</dbReference>
<dbReference type="InterPro" id="IPR007110">
    <property type="entry name" value="Ig-like_dom"/>
</dbReference>
<dbReference type="Ensembl" id="ENSSANT00000006701.1">
    <property type="protein sequence ID" value="ENSSANP00000006241.1"/>
    <property type="gene ID" value="ENSSANG00000003492.1"/>
</dbReference>
<keyword evidence="6" id="KW-1185">Reference proteome</keyword>
<evidence type="ECO:0000313" key="5">
    <source>
        <dbReference type="Ensembl" id="ENSSANP00000006241.1"/>
    </source>
</evidence>
<dbReference type="SMART" id="SM00060">
    <property type="entry name" value="FN3"/>
    <property type="match status" value="5"/>
</dbReference>
<dbReference type="AlphaFoldDB" id="A0A671KF94"/>
<keyword evidence="2" id="KW-0393">Immunoglobulin domain</keyword>
<proteinExistence type="predicted"/>
<dbReference type="Proteomes" id="UP000472260">
    <property type="component" value="Unassembled WGS sequence"/>
</dbReference>
<feature type="domain" description="Fibronectin type-III" evidence="4">
    <location>
        <begin position="481"/>
        <end position="578"/>
    </location>
</feature>
<organism evidence="5 6">
    <name type="scientific">Sinocyclocheilus anshuiensis</name>
    <dbReference type="NCBI Taxonomy" id="1608454"/>
    <lineage>
        <taxon>Eukaryota</taxon>
        <taxon>Metazoa</taxon>
        <taxon>Chordata</taxon>
        <taxon>Craniata</taxon>
        <taxon>Vertebrata</taxon>
        <taxon>Euteleostomi</taxon>
        <taxon>Actinopterygii</taxon>
        <taxon>Neopterygii</taxon>
        <taxon>Teleostei</taxon>
        <taxon>Ostariophysi</taxon>
        <taxon>Cypriniformes</taxon>
        <taxon>Cyprinidae</taxon>
        <taxon>Cyprininae</taxon>
        <taxon>Sinocyclocheilus</taxon>
    </lineage>
</organism>
<dbReference type="PRINTS" id="PR00014">
    <property type="entry name" value="FNTYPEIII"/>
</dbReference>
<dbReference type="PROSITE" id="PS50853">
    <property type="entry name" value="FN3"/>
    <property type="match status" value="5"/>
</dbReference>
<reference evidence="5" key="2">
    <citation type="submission" date="2025-09" db="UniProtKB">
        <authorList>
            <consortium name="Ensembl"/>
        </authorList>
    </citation>
    <scope>IDENTIFICATION</scope>
</reference>
<dbReference type="FunFam" id="2.60.40.10:FF:000073">
    <property type="entry name" value="titin isoform X1"/>
    <property type="match status" value="1"/>
</dbReference>
<dbReference type="InterPro" id="IPR003598">
    <property type="entry name" value="Ig_sub2"/>
</dbReference>
<keyword evidence="1" id="KW-0677">Repeat</keyword>
<reference evidence="5" key="1">
    <citation type="submission" date="2025-08" db="UniProtKB">
        <authorList>
            <consortium name="Ensembl"/>
        </authorList>
    </citation>
    <scope>IDENTIFICATION</scope>
</reference>
<dbReference type="Gene3D" id="2.60.40.10">
    <property type="entry name" value="Immunoglobulins"/>
    <property type="match status" value="7"/>
</dbReference>
<dbReference type="GO" id="GO:0045214">
    <property type="term" value="P:sarcomere organization"/>
    <property type="evidence" value="ECO:0007669"/>
    <property type="project" value="TreeGrafter"/>
</dbReference>
<evidence type="ECO:0000259" key="4">
    <source>
        <dbReference type="PROSITE" id="PS50853"/>
    </source>
</evidence>
<dbReference type="InterPro" id="IPR003961">
    <property type="entry name" value="FN3_dom"/>
</dbReference>
<accession>A0A671KF94</accession>
<name>A0A671KF94_9TELE</name>
<dbReference type="InterPro" id="IPR013783">
    <property type="entry name" value="Ig-like_fold"/>
</dbReference>
<dbReference type="GO" id="GO:0048738">
    <property type="term" value="P:cardiac muscle tissue development"/>
    <property type="evidence" value="ECO:0007669"/>
    <property type="project" value="TreeGrafter"/>
</dbReference>
<dbReference type="Pfam" id="PF00041">
    <property type="entry name" value="fn3"/>
    <property type="match status" value="5"/>
</dbReference>
<evidence type="ECO:0008006" key="7">
    <source>
        <dbReference type="Google" id="ProtNLM"/>
    </source>
</evidence>
<feature type="domain" description="Fibronectin type-III" evidence="4">
    <location>
        <begin position="582"/>
        <end position="678"/>
    </location>
</feature>
<dbReference type="SUPFAM" id="SSF49265">
    <property type="entry name" value="Fibronectin type III"/>
    <property type="match status" value="3"/>
</dbReference>
<dbReference type="FunFam" id="2.60.40.10:FF:000011">
    <property type="entry name" value="Titin b"/>
    <property type="match status" value="1"/>
</dbReference>
<dbReference type="SMART" id="SM00408">
    <property type="entry name" value="IGc2"/>
    <property type="match status" value="1"/>
</dbReference>
<dbReference type="InterPro" id="IPR003599">
    <property type="entry name" value="Ig_sub"/>
</dbReference>
<evidence type="ECO:0000256" key="2">
    <source>
        <dbReference type="ARBA" id="ARBA00023319"/>
    </source>
</evidence>
<dbReference type="SMART" id="SM00409">
    <property type="entry name" value="IG"/>
    <property type="match status" value="1"/>
</dbReference>
<feature type="domain" description="Fibronectin type-III" evidence="4">
    <location>
        <begin position="380"/>
        <end position="475"/>
    </location>
</feature>
<dbReference type="FunFam" id="2.60.40.10:FF:000002">
    <property type="entry name" value="Titin a"/>
    <property type="match status" value="1"/>
</dbReference>
<dbReference type="InterPro" id="IPR013098">
    <property type="entry name" value="Ig_I-set"/>
</dbReference>
<dbReference type="FunFam" id="2.60.40.10:FF:000034">
    <property type="entry name" value="Titin isoform A"/>
    <property type="match status" value="1"/>
</dbReference>
<dbReference type="CDD" id="cd05748">
    <property type="entry name" value="Ig_Titin_like"/>
    <property type="match status" value="1"/>
</dbReference>
<dbReference type="FunFam" id="2.60.40.10:FF:000003">
    <property type="entry name" value="Titin isoform E"/>
    <property type="match status" value="1"/>
</dbReference>
<dbReference type="CDD" id="cd00063">
    <property type="entry name" value="FN3"/>
    <property type="match status" value="5"/>
</dbReference>
<dbReference type="PANTHER" id="PTHR14340">
    <property type="entry name" value="MICROFIBRIL-ASSOCIATED GLYCOPROTEIN 3"/>
    <property type="match status" value="1"/>
</dbReference>
<evidence type="ECO:0000259" key="3">
    <source>
        <dbReference type="PROSITE" id="PS50835"/>
    </source>
</evidence>
<dbReference type="SUPFAM" id="SSF48726">
    <property type="entry name" value="Immunoglobulin"/>
    <property type="match status" value="2"/>
</dbReference>
<feature type="domain" description="Fibronectin type-III" evidence="4">
    <location>
        <begin position="280"/>
        <end position="374"/>
    </location>
</feature>
<dbReference type="Pfam" id="PF07679">
    <property type="entry name" value="I-set"/>
    <property type="match status" value="2"/>
</dbReference>
<evidence type="ECO:0000256" key="1">
    <source>
        <dbReference type="ARBA" id="ARBA00022737"/>
    </source>
</evidence>
<dbReference type="PROSITE" id="PS50835">
    <property type="entry name" value="IG_LIKE"/>
    <property type="match status" value="1"/>
</dbReference>
<dbReference type="InterPro" id="IPR036116">
    <property type="entry name" value="FN3_sf"/>
</dbReference>
<dbReference type="GO" id="GO:0031430">
    <property type="term" value="C:M band"/>
    <property type="evidence" value="ECO:0007669"/>
    <property type="project" value="TreeGrafter"/>
</dbReference>
<protein>
    <recommendedName>
        <fullName evidence="7">Titin</fullName>
    </recommendedName>
</protein>
<dbReference type="PANTHER" id="PTHR14340:SF13">
    <property type="entry name" value="TITIN"/>
    <property type="match status" value="1"/>
</dbReference>
<feature type="domain" description="Fibronectin type-III" evidence="4">
    <location>
        <begin position="124"/>
        <end position="222"/>
    </location>
</feature>
<sequence length="707" mass="77792">MAVNNSGRSCPRVSKPVVIKEQSSEPEFDLRGVCQKIVIAKAGEDIKVEVPVSGRPKPTVSWQKDNQALKLTQRTMIENTSTSTILIINECLRSDSGIYSMTGKNIVGSVTDSITVKVHDLPGPPKGPIKLDKISRTFIEFSWEAPENDGGVPINNYIVEIRETTSQTWVELSSLIIRTTFKATRLTTGIEYQFRVKAKNRYGTGPPLMSEPLPSMVWTKDGKDVENTSKLQIKMTELTSVLINKDSVRRDGGKFILTATNVGGFAKHVFNVKVLDRPGPPRGPLTVSDITAEKCVLTWNPPADDGGANIEHYVIEKRESSRLAWTNVASELQVNQYQVTKLLKGNEYIFRVMAVNKYGVGEPLESEAIIAENPYVRPDPPQTPEITAVTKDSVVLCWGAPASNGGSEITNYRIEKRDRISLRWVKCNKRNVTDLHFKVTALVPGHEYEFRVFAENAAGISESSPSSPFVKATDALFKPGPPGNPRVLDTTSSSITLAWNKPVYDGGSEITGYILETCLPGTEEDEWTIVSPKDGVKGTSFTITNLKENQEYKMNVSAVNSEGIGEAAPVPEGYTARDPCDPPGTPEAVRITKNSIAIAWTKPEYDGGSKVTGYIVEKKELPAGRWMKANFTNVIETEYTATGLTEDEKYEFRVIARNAAGVFSDPSYSTGPIVAKDEIEPPRISIDPENLETPYLMKLKAQIAIPV</sequence>